<proteinExistence type="inferred from homology"/>
<dbReference type="InterPro" id="IPR020557">
    <property type="entry name" value="Fumarate_lyase_CS"/>
</dbReference>
<dbReference type="Pfam" id="PF00206">
    <property type="entry name" value="Lyase_1"/>
    <property type="match status" value="1"/>
</dbReference>
<name>A0ABU6B3L9_9NOCA</name>
<dbReference type="InterPro" id="IPR000362">
    <property type="entry name" value="Fumarate_lyase_fam"/>
</dbReference>
<evidence type="ECO:0000313" key="5">
    <source>
        <dbReference type="Proteomes" id="UP001348098"/>
    </source>
</evidence>
<reference evidence="4 5" key="1">
    <citation type="submission" date="2023-12" db="EMBL/GenBank/DDBJ databases">
        <title>novel species in genus Nocarida.</title>
        <authorList>
            <person name="Li Z."/>
        </authorList>
    </citation>
    <scope>NUCLEOTIDE SEQUENCE [LARGE SCALE GENOMIC DNA]</scope>
    <source>
        <strain evidence="4 5">CDC186</strain>
    </source>
</reference>
<accession>A0ABU6B3L9</accession>
<dbReference type="RefSeq" id="WP_195083012.1">
    <property type="nucleotide sequence ID" value="NZ_JAYESH010000019.1"/>
</dbReference>
<comment type="similarity">
    <text evidence="2">Belongs to the class-II fumarase/aspartase family.</text>
</comment>
<evidence type="ECO:0000313" key="4">
    <source>
        <dbReference type="EMBL" id="MEB3514294.1"/>
    </source>
</evidence>
<evidence type="ECO:0000259" key="3">
    <source>
        <dbReference type="Pfam" id="PF00206"/>
    </source>
</evidence>
<organism evidence="4 5">
    <name type="scientific">Nocardia implantans</name>
    <dbReference type="NCBI Taxonomy" id="3108168"/>
    <lineage>
        <taxon>Bacteria</taxon>
        <taxon>Bacillati</taxon>
        <taxon>Actinomycetota</taxon>
        <taxon>Actinomycetes</taxon>
        <taxon>Mycobacteriales</taxon>
        <taxon>Nocardiaceae</taxon>
        <taxon>Nocardia</taxon>
    </lineage>
</organism>
<dbReference type="SUPFAM" id="SSF48557">
    <property type="entry name" value="L-aspartase-like"/>
    <property type="match status" value="1"/>
</dbReference>
<dbReference type="PROSITE" id="PS00163">
    <property type="entry name" value="FUMARATE_LYASES"/>
    <property type="match status" value="1"/>
</dbReference>
<gene>
    <name evidence="4" type="ORF">U3653_30085</name>
</gene>
<dbReference type="GO" id="GO:0016829">
    <property type="term" value="F:lyase activity"/>
    <property type="evidence" value="ECO:0007669"/>
    <property type="project" value="UniProtKB-KW"/>
</dbReference>
<dbReference type="PANTHER" id="PTHR43172">
    <property type="entry name" value="ADENYLOSUCCINATE LYASE"/>
    <property type="match status" value="1"/>
</dbReference>
<dbReference type="PRINTS" id="PR00145">
    <property type="entry name" value="ARGSUCLYASE"/>
</dbReference>
<evidence type="ECO:0000256" key="1">
    <source>
        <dbReference type="ARBA" id="ARBA00023239"/>
    </source>
</evidence>
<dbReference type="EMBL" id="JAYKYQ010000017">
    <property type="protein sequence ID" value="MEB3514294.1"/>
    <property type="molecule type" value="Genomic_DNA"/>
</dbReference>
<sequence length="402" mass="42065">MSDLFWAGDERAGELLTEQAWLAAMVRVEQAWLDAIAARRIAPGSVALTGLVGPADIDGIARGAESTGTPVLPLVTLLRERADAAAARWIHRGLTSQDVVDTGLMLCLRAVVERLRAELRAQIEAMTGLIALHRHTVMAGRTLTQYAVPITFGLKVSGWLTGVLDAADAVDRVRLPAQVGGAAGTRSAIADLAGGAAEAAELIIAATRLLGLEQALPWHTARAAVTALGDAMVRCTDAWGHIATDVLTLSRPEIAELAEPDAPGRGGSSTMPGKRNPVLSVLIRRAAIAAPPLASTLHLAASLAGDERSDGAWHTEWASLRTLGRRTVVAAAQTTELLTGLRVDTDRMSATAAGSWSTLTAEQRSIAAFTGADAPQDDYLGSTQTVIDDVLARAAALLDSTR</sequence>
<comment type="caution">
    <text evidence="4">The sequence shown here is derived from an EMBL/GenBank/DDBJ whole genome shotgun (WGS) entry which is preliminary data.</text>
</comment>
<keyword evidence="1 4" id="KW-0456">Lyase</keyword>
<dbReference type="Proteomes" id="UP001348098">
    <property type="component" value="Unassembled WGS sequence"/>
</dbReference>
<dbReference type="InterPro" id="IPR008948">
    <property type="entry name" value="L-Aspartase-like"/>
</dbReference>
<dbReference type="InterPro" id="IPR022761">
    <property type="entry name" value="Fumarate_lyase_N"/>
</dbReference>
<keyword evidence="5" id="KW-1185">Reference proteome</keyword>
<evidence type="ECO:0000256" key="2">
    <source>
        <dbReference type="ARBA" id="ARBA00034772"/>
    </source>
</evidence>
<feature type="domain" description="Fumarate lyase N-terminal" evidence="3">
    <location>
        <begin position="84"/>
        <end position="287"/>
    </location>
</feature>
<dbReference type="PANTHER" id="PTHR43172:SF2">
    <property type="entry name" value="ADENYLOSUCCINATE LYASE C-TERMINAL DOMAIN-CONTAINING PROTEIN"/>
    <property type="match status" value="1"/>
</dbReference>
<dbReference type="PRINTS" id="PR00149">
    <property type="entry name" value="FUMRATELYASE"/>
</dbReference>
<dbReference type="Gene3D" id="1.20.200.10">
    <property type="entry name" value="Fumarase/aspartase (Central domain)"/>
    <property type="match status" value="1"/>
</dbReference>
<protein>
    <submittedName>
        <fullName evidence="4">Lyase family protein</fullName>
    </submittedName>
</protein>